<reference evidence="2" key="1">
    <citation type="journal article" date="2019" name="Int. J. Syst. Evol. Microbiol.">
        <title>The Global Catalogue of Microorganisms (GCM) 10K type strain sequencing project: providing services to taxonomists for standard genome sequencing and annotation.</title>
        <authorList>
            <consortium name="The Broad Institute Genomics Platform"/>
            <consortium name="The Broad Institute Genome Sequencing Center for Infectious Disease"/>
            <person name="Wu L."/>
            <person name="Ma J."/>
        </authorList>
    </citation>
    <scope>NUCLEOTIDE SEQUENCE [LARGE SCALE GENOMIC DNA]</scope>
    <source>
        <strain evidence="2">KCTC 12907</strain>
    </source>
</reference>
<proteinExistence type="predicted"/>
<comment type="caution">
    <text evidence="1">The sequence shown here is derived from an EMBL/GenBank/DDBJ whole genome shotgun (WGS) entry which is preliminary data.</text>
</comment>
<organism evidence="1 2">
    <name type="scientific">Cohnella cellulosilytica</name>
    <dbReference type="NCBI Taxonomy" id="986710"/>
    <lineage>
        <taxon>Bacteria</taxon>
        <taxon>Bacillati</taxon>
        <taxon>Bacillota</taxon>
        <taxon>Bacilli</taxon>
        <taxon>Bacillales</taxon>
        <taxon>Paenibacillaceae</taxon>
        <taxon>Cohnella</taxon>
    </lineage>
</organism>
<evidence type="ECO:0000313" key="2">
    <source>
        <dbReference type="Proteomes" id="UP001596378"/>
    </source>
</evidence>
<gene>
    <name evidence="1" type="ORF">ACFQMJ_25525</name>
</gene>
<evidence type="ECO:0000313" key="1">
    <source>
        <dbReference type="EMBL" id="MFC7151913.1"/>
    </source>
</evidence>
<dbReference type="Proteomes" id="UP001596378">
    <property type="component" value="Unassembled WGS sequence"/>
</dbReference>
<accession>A0ABW2FFA7</accession>
<protein>
    <submittedName>
        <fullName evidence="1">Uncharacterized protein</fullName>
    </submittedName>
</protein>
<dbReference type="EMBL" id="JBHTAI010000019">
    <property type="protein sequence ID" value="MFC7151913.1"/>
    <property type="molecule type" value="Genomic_DNA"/>
</dbReference>
<name>A0ABW2FFA7_9BACL</name>
<dbReference type="RefSeq" id="WP_378046583.1">
    <property type="nucleotide sequence ID" value="NZ_JBHMDN010000011.1"/>
</dbReference>
<keyword evidence="2" id="KW-1185">Reference proteome</keyword>
<sequence>MATPNRWAIRDAGIATFYNLVTGKPVTTLRTLKTSGLETTGETVYSRGGFGNPKLVGFSGNRESKIKLQDAIFDNKALAMLTGNVLSEGAAPVHVIENVKVASDAAVLDKTPVGAPIGVFELNPDGTLGDEVVQASGTPATGEYAISGKNLTFYAGDFTDGKVLSVYYGATSDASAKMLKVTSDAFGGTFKVVLDCLVRDEFTKKDFAAQITIPNAKFEDAFNLNLAVEGDPAVLDLNLEALKDPVSSDLWSMLIYDQDEMV</sequence>